<dbReference type="InterPro" id="IPR036053">
    <property type="entry name" value="PABP-dom"/>
</dbReference>
<feature type="region of interest" description="Disordered" evidence="1">
    <location>
        <begin position="62"/>
        <end position="82"/>
    </location>
</feature>
<accession>A0A7J8I0S4</accession>
<dbReference type="SUPFAM" id="SSF63570">
    <property type="entry name" value="PABC (PABP) domain"/>
    <property type="match status" value="1"/>
</dbReference>
<dbReference type="EMBL" id="JACASF010000005">
    <property type="protein sequence ID" value="KAF6477878.1"/>
    <property type="molecule type" value="Genomic_DNA"/>
</dbReference>
<gene>
    <name evidence="3" type="ORF">HJG59_010784</name>
</gene>
<dbReference type="SMART" id="SM00517">
    <property type="entry name" value="PolyA"/>
    <property type="match status" value="1"/>
</dbReference>
<sequence length="247" mass="26102">MDSEPLYVALPRGGKSERHLTTQCVLQVARMRALPADAILNPFQPAADGYFVPAVAQAQDRPPHYSPNQWAQMRPSSAGSKVGDLKASQECQVLRASLGLVDPSAIWLQLGLSAGTARDGLWWGWGCPARLTDSCRSGAVPTAVQNLAPRAAAAGPRAVAPYKSACRVRSPTLHAASAGPQPAVPVQGQEPLTASMLASAPPQEQKQVLGERLFPLIQTMRPKPAAKTMGMLLADPHRCPASPLRGG</sequence>
<dbReference type="PROSITE" id="PS51309">
    <property type="entry name" value="PABC"/>
    <property type="match status" value="1"/>
</dbReference>
<evidence type="ECO:0000256" key="1">
    <source>
        <dbReference type="SAM" id="MobiDB-lite"/>
    </source>
</evidence>
<dbReference type="AlphaFoldDB" id="A0A7J8I0S4"/>
<keyword evidence="4" id="KW-1185">Reference proteome</keyword>
<dbReference type="InterPro" id="IPR002004">
    <property type="entry name" value="PABP_HYD_C"/>
</dbReference>
<dbReference type="Pfam" id="PF00658">
    <property type="entry name" value="MLLE"/>
    <property type="match status" value="1"/>
</dbReference>
<proteinExistence type="predicted"/>
<evidence type="ECO:0000313" key="4">
    <source>
        <dbReference type="Proteomes" id="UP000550707"/>
    </source>
</evidence>
<feature type="compositionally biased region" description="Polar residues" evidence="1">
    <location>
        <begin position="66"/>
        <end position="79"/>
    </location>
</feature>
<comment type="caution">
    <text evidence="3">The sequence shown here is derived from an EMBL/GenBank/DDBJ whole genome shotgun (WGS) entry which is preliminary data.</text>
</comment>
<dbReference type="Proteomes" id="UP000550707">
    <property type="component" value="Unassembled WGS sequence"/>
</dbReference>
<name>A0A7J8I0S4_MOLMO</name>
<protein>
    <recommendedName>
        <fullName evidence="2">PABC domain-containing protein</fullName>
    </recommendedName>
</protein>
<reference evidence="3 4" key="1">
    <citation type="journal article" date="2020" name="Nature">
        <title>Six reference-quality genomes reveal evolution of bat adaptations.</title>
        <authorList>
            <person name="Jebb D."/>
            <person name="Huang Z."/>
            <person name="Pippel M."/>
            <person name="Hughes G.M."/>
            <person name="Lavrichenko K."/>
            <person name="Devanna P."/>
            <person name="Winkler S."/>
            <person name="Jermiin L.S."/>
            <person name="Skirmuntt E.C."/>
            <person name="Katzourakis A."/>
            <person name="Burkitt-Gray L."/>
            <person name="Ray D.A."/>
            <person name="Sullivan K.A.M."/>
            <person name="Roscito J.G."/>
            <person name="Kirilenko B.M."/>
            <person name="Davalos L.M."/>
            <person name="Corthals A.P."/>
            <person name="Power M.L."/>
            <person name="Jones G."/>
            <person name="Ransome R.D."/>
            <person name="Dechmann D.K.N."/>
            <person name="Locatelli A.G."/>
            <person name="Puechmaille S.J."/>
            <person name="Fedrigo O."/>
            <person name="Jarvis E.D."/>
            <person name="Hiller M."/>
            <person name="Vernes S.C."/>
            <person name="Myers E.W."/>
            <person name="Teeling E.C."/>
        </authorList>
    </citation>
    <scope>NUCLEOTIDE SEQUENCE [LARGE SCALE GENOMIC DNA]</scope>
    <source>
        <strain evidence="3">MMolMol1</strain>
        <tissue evidence="3">Muscle</tissue>
    </source>
</reference>
<evidence type="ECO:0000313" key="3">
    <source>
        <dbReference type="EMBL" id="KAF6477878.1"/>
    </source>
</evidence>
<organism evidence="3 4">
    <name type="scientific">Molossus molossus</name>
    <name type="common">Pallas' mastiff bat</name>
    <name type="synonym">Vespertilio molossus</name>
    <dbReference type="NCBI Taxonomy" id="27622"/>
    <lineage>
        <taxon>Eukaryota</taxon>
        <taxon>Metazoa</taxon>
        <taxon>Chordata</taxon>
        <taxon>Craniata</taxon>
        <taxon>Vertebrata</taxon>
        <taxon>Euteleostomi</taxon>
        <taxon>Mammalia</taxon>
        <taxon>Eutheria</taxon>
        <taxon>Laurasiatheria</taxon>
        <taxon>Chiroptera</taxon>
        <taxon>Yangochiroptera</taxon>
        <taxon>Molossidae</taxon>
        <taxon>Molossus</taxon>
    </lineage>
</organism>
<feature type="domain" description="PABC" evidence="2">
    <location>
        <begin position="189"/>
        <end position="247"/>
    </location>
</feature>
<dbReference type="InParanoid" id="A0A7J8I0S4"/>
<dbReference type="GO" id="GO:0003723">
    <property type="term" value="F:RNA binding"/>
    <property type="evidence" value="ECO:0007669"/>
    <property type="project" value="InterPro"/>
</dbReference>
<evidence type="ECO:0000259" key="2">
    <source>
        <dbReference type="PROSITE" id="PS51309"/>
    </source>
</evidence>
<dbReference type="Gene3D" id="1.10.1900.10">
    <property type="entry name" value="c-terminal domain of poly(a) binding protein"/>
    <property type="match status" value="1"/>
</dbReference>